<dbReference type="Pfam" id="PF01364">
    <property type="entry name" value="Peptidase_C25"/>
    <property type="match status" value="1"/>
</dbReference>
<name>A0A9X2JHR1_9BACT</name>
<dbReference type="Proteomes" id="UP001155241">
    <property type="component" value="Unassembled WGS sequence"/>
</dbReference>
<dbReference type="InterPro" id="IPR029031">
    <property type="entry name" value="Gingipain_N_sf"/>
</dbReference>
<reference evidence="3" key="1">
    <citation type="submission" date="2022-06" db="EMBL/GenBank/DDBJ databases">
        <title>Aeoliella straminimaris, a novel planctomycete from sediments.</title>
        <authorList>
            <person name="Vitorino I.R."/>
            <person name="Lage O.M."/>
        </authorList>
    </citation>
    <scope>NUCLEOTIDE SEQUENCE</scope>
    <source>
        <strain evidence="3">ICT_H6.2</strain>
    </source>
</reference>
<keyword evidence="1" id="KW-0732">Signal</keyword>
<dbReference type="Gene3D" id="3.40.50.10390">
    <property type="entry name" value="Gingipain r, domain 1"/>
    <property type="match status" value="1"/>
</dbReference>
<organism evidence="3 4">
    <name type="scientific">Aeoliella straminimaris</name>
    <dbReference type="NCBI Taxonomy" id="2954799"/>
    <lineage>
        <taxon>Bacteria</taxon>
        <taxon>Pseudomonadati</taxon>
        <taxon>Planctomycetota</taxon>
        <taxon>Planctomycetia</taxon>
        <taxon>Pirellulales</taxon>
        <taxon>Lacipirellulaceae</taxon>
        <taxon>Aeoliella</taxon>
    </lineage>
</organism>
<protein>
    <submittedName>
        <fullName evidence="3">C25 family cysteine peptidase</fullName>
    </submittedName>
</protein>
<evidence type="ECO:0000256" key="1">
    <source>
        <dbReference type="ARBA" id="ARBA00022729"/>
    </source>
</evidence>
<dbReference type="GO" id="GO:0008234">
    <property type="term" value="F:cysteine-type peptidase activity"/>
    <property type="evidence" value="ECO:0007669"/>
    <property type="project" value="InterPro"/>
</dbReference>
<dbReference type="SUPFAM" id="SSF52129">
    <property type="entry name" value="Caspase-like"/>
    <property type="match status" value="1"/>
</dbReference>
<evidence type="ECO:0000259" key="2">
    <source>
        <dbReference type="Pfam" id="PF01364"/>
    </source>
</evidence>
<proteinExistence type="predicted"/>
<feature type="domain" description="Gingipain" evidence="2">
    <location>
        <begin position="74"/>
        <end position="394"/>
    </location>
</feature>
<accession>A0A9X2JHR1</accession>
<dbReference type="GO" id="GO:0006508">
    <property type="term" value="P:proteolysis"/>
    <property type="evidence" value="ECO:0007669"/>
    <property type="project" value="InterPro"/>
</dbReference>
<dbReference type="EMBL" id="JAMXLR010000061">
    <property type="protein sequence ID" value="MCO6045717.1"/>
    <property type="molecule type" value="Genomic_DNA"/>
</dbReference>
<dbReference type="InterPro" id="IPR029030">
    <property type="entry name" value="Caspase-like_dom_sf"/>
</dbReference>
<keyword evidence="4" id="KW-1185">Reference proteome</keyword>
<evidence type="ECO:0000313" key="3">
    <source>
        <dbReference type="EMBL" id="MCO6045717.1"/>
    </source>
</evidence>
<evidence type="ECO:0000313" key="4">
    <source>
        <dbReference type="Proteomes" id="UP001155241"/>
    </source>
</evidence>
<dbReference type="Gene3D" id="3.40.50.1460">
    <property type="match status" value="1"/>
</dbReference>
<dbReference type="AlphaFoldDB" id="A0A9X2JHR1"/>
<gene>
    <name evidence="3" type="ORF">NG895_17605</name>
</gene>
<dbReference type="RefSeq" id="WP_252853830.1">
    <property type="nucleotide sequence ID" value="NZ_JAMXLR010000061.1"/>
</dbReference>
<dbReference type="InterPro" id="IPR001769">
    <property type="entry name" value="Gingipain"/>
</dbReference>
<sequence length="508" mass="56286">MTLRLPKEHHVALWIAAVLIAAATATTAQAKLWLAVTTAELAPGVKTLAEHRRKDGLKVEVFVGQPQAALEKYPTPDYLLLVGDVAGEGERPDPVWQVDARVCSLYRWVSRQPDEFYSDSMWGDRNGDGMPEVPVGRLPARTLAELDVMTRKIIAYEERPWTTDDLRFPTWVGHPMATPMFNRMATGLVVSQIGSRLPGWSEFSMISGDPDSAFCGWAADQPHTFHQWLARGGLLATVGAHGTEYSWLSVLDDNRATYYDVRQQAESLQQGGPTCPLVLFTCLSGKFTAPQRCVSESMVLAPGGPVAAVGATTESHPLPNTLTACGLQQTVASQHERLGDLWLESQLIGYKIRDFMLETLLKDLEGSLEQPIDTDKLRRDQLRMYALMGDPATRIRLPRELNAKLAKTDDGWQWKVERPEAATRLHVHFRPAGAQMPTRPPGIDQHQAKRLLGEANQMFAYERRGTLTADEEWTGSVNQPGEIRLVAQTPDAWYAAVLKVEESSGAGE</sequence>
<comment type="caution">
    <text evidence="3">The sequence shown here is derived from an EMBL/GenBank/DDBJ whole genome shotgun (WGS) entry which is preliminary data.</text>
</comment>